<dbReference type="Pfam" id="PF00126">
    <property type="entry name" value="HTH_1"/>
    <property type="match status" value="1"/>
</dbReference>
<dbReference type="PROSITE" id="PS50931">
    <property type="entry name" value="HTH_LYSR"/>
    <property type="match status" value="1"/>
</dbReference>
<keyword evidence="4" id="KW-0804">Transcription</keyword>
<dbReference type="RefSeq" id="WP_304282861.1">
    <property type="nucleotide sequence ID" value="NZ_QFQZ01000120.1"/>
</dbReference>
<evidence type="ECO:0000256" key="2">
    <source>
        <dbReference type="ARBA" id="ARBA00023015"/>
    </source>
</evidence>
<dbReference type="Proteomes" id="UP000249393">
    <property type="component" value="Unassembled WGS sequence"/>
</dbReference>
<evidence type="ECO:0000313" key="6">
    <source>
        <dbReference type="EMBL" id="PZR30683.1"/>
    </source>
</evidence>
<comment type="caution">
    <text evidence="6">The sequence shown here is derived from an EMBL/GenBank/DDBJ whole genome shotgun (WGS) entry which is preliminary data.</text>
</comment>
<dbReference type="InterPro" id="IPR058163">
    <property type="entry name" value="LysR-type_TF_proteobact-type"/>
</dbReference>
<evidence type="ECO:0000259" key="5">
    <source>
        <dbReference type="PROSITE" id="PS50931"/>
    </source>
</evidence>
<feature type="domain" description="HTH lysR-type" evidence="5">
    <location>
        <begin position="5"/>
        <end position="62"/>
    </location>
</feature>
<dbReference type="PANTHER" id="PTHR30537:SF3">
    <property type="entry name" value="TRANSCRIPTIONAL REGULATORY PROTEIN"/>
    <property type="match status" value="1"/>
</dbReference>
<evidence type="ECO:0000256" key="3">
    <source>
        <dbReference type="ARBA" id="ARBA00023125"/>
    </source>
</evidence>
<evidence type="ECO:0000256" key="1">
    <source>
        <dbReference type="ARBA" id="ARBA00009437"/>
    </source>
</evidence>
<dbReference type="AlphaFoldDB" id="A0A2W5UYM0"/>
<dbReference type="Gene3D" id="1.10.10.10">
    <property type="entry name" value="Winged helix-like DNA-binding domain superfamily/Winged helix DNA-binding domain"/>
    <property type="match status" value="1"/>
</dbReference>
<dbReference type="Pfam" id="PF03466">
    <property type="entry name" value="LysR_substrate"/>
    <property type="match status" value="1"/>
</dbReference>
<dbReference type="InterPro" id="IPR036390">
    <property type="entry name" value="WH_DNA-bd_sf"/>
</dbReference>
<name>A0A2W5UYM0_9CAUL</name>
<protein>
    <submittedName>
        <fullName evidence="6">LysR family transcriptional regulator</fullName>
    </submittedName>
</protein>
<dbReference type="PRINTS" id="PR00039">
    <property type="entry name" value="HTHLYSR"/>
</dbReference>
<dbReference type="EMBL" id="QFQZ01000120">
    <property type="protein sequence ID" value="PZR30683.1"/>
    <property type="molecule type" value="Genomic_DNA"/>
</dbReference>
<dbReference type="Gene3D" id="3.40.190.290">
    <property type="match status" value="1"/>
</dbReference>
<dbReference type="InterPro" id="IPR005119">
    <property type="entry name" value="LysR_subst-bd"/>
</dbReference>
<dbReference type="InterPro" id="IPR000847">
    <property type="entry name" value="LysR_HTH_N"/>
</dbReference>
<proteinExistence type="inferred from homology"/>
<dbReference type="SUPFAM" id="SSF46785">
    <property type="entry name" value="Winged helix' DNA-binding domain"/>
    <property type="match status" value="1"/>
</dbReference>
<dbReference type="PANTHER" id="PTHR30537">
    <property type="entry name" value="HTH-TYPE TRANSCRIPTIONAL REGULATOR"/>
    <property type="match status" value="1"/>
</dbReference>
<dbReference type="GO" id="GO:0043565">
    <property type="term" value="F:sequence-specific DNA binding"/>
    <property type="evidence" value="ECO:0007669"/>
    <property type="project" value="TreeGrafter"/>
</dbReference>
<gene>
    <name evidence="6" type="ORF">DI526_21850</name>
</gene>
<accession>A0A2W5UYM0</accession>
<comment type="similarity">
    <text evidence="1">Belongs to the LysR transcriptional regulatory family.</text>
</comment>
<evidence type="ECO:0000256" key="4">
    <source>
        <dbReference type="ARBA" id="ARBA00023163"/>
    </source>
</evidence>
<dbReference type="SUPFAM" id="SSF53850">
    <property type="entry name" value="Periplasmic binding protein-like II"/>
    <property type="match status" value="1"/>
</dbReference>
<dbReference type="InterPro" id="IPR036388">
    <property type="entry name" value="WH-like_DNA-bd_sf"/>
</dbReference>
<dbReference type="GO" id="GO:0003700">
    <property type="term" value="F:DNA-binding transcription factor activity"/>
    <property type="evidence" value="ECO:0007669"/>
    <property type="project" value="InterPro"/>
</dbReference>
<organism evidence="6 7">
    <name type="scientific">Caulobacter segnis</name>
    <dbReference type="NCBI Taxonomy" id="88688"/>
    <lineage>
        <taxon>Bacteria</taxon>
        <taxon>Pseudomonadati</taxon>
        <taxon>Pseudomonadota</taxon>
        <taxon>Alphaproteobacteria</taxon>
        <taxon>Caulobacterales</taxon>
        <taxon>Caulobacteraceae</taxon>
        <taxon>Caulobacter</taxon>
    </lineage>
</organism>
<reference evidence="6 7" key="1">
    <citation type="submission" date="2017-08" db="EMBL/GenBank/DDBJ databases">
        <title>Infants hospitalized years apart are colonized by the same room-sourced microbial strains.</title>
        <authorList>
            <person name="Brooks B."/>
            <person name="Olm M.R."/>
            <person name="Firek B.A."/>
            <person name="Baker R."/>
            <person name="Thomas B.C."/>
            <person name="Morowitz M.J."/>
            <person name="Banfield J.F."/>
        </authorList>
    </citation>
    <scope>NUCLEOTIDE SEQUENCE [LARGE SCALE GENOMIC DNA]</scope>
    <source>
        <strain evidence="6">S2_003_000_R2_4</strain>
    </source>
</reference>
<dbReference type="GO" id="GO:0006351">
    <property type="term" value="P:DNA-templated transcription"/>
    <property type="evidence" value="ECO:0007669"/>
    <property type="project" value="TreeGrafter"/>
</dbReference>
<keyword evidence="3" id="KW-0238">DNA-binding</keyword>
<keyword evidence="2" id="KW-0805">Transcription regulation</keyword>
<sequence>MSNDPSWDLYRTFAIVLREGSLSAAARVLGMTQPSVARHIDALEAVVGGKLFVRSQRGLSPTDRGLALRPHAESLVATSAALLRAASGSEAVAGTVRITASDVVGAEHLPPILVGLRRAHPDLAIELVLSNAVSDLLQRQADIAVRMVEPTQQALVARKVGAVTLGFHAHRDYLAERGTPITAKDLLAHDLIGVDTETPAVRAVLSRMPGLTREAFRLRTDSDLAQLAAIRAGYGVGVCQVEIARRDPALVRVTPDLFGVALPLWVVMHEDLRGGARHRAVFDALVEGLGRIGGEA</sequence>
<evidence type="ECO:0000313" key="7">
    <source>
        <dbReference type="Proteomes" id="UP000249393"/>
    </source>
</evidence>